<proteinExistence type="predicted"/>
<gene>
    <name evidence="1" type="ORF">AKJ40_00850</name>
</gene>
<protein>
    <submittedName>
        <fullName evidence="1">Uncharacterized protein</fullName>
    </submittedName>
</protein>
<organism evidence="1 2">
    <name type="scientific">candidate division MSBL1 archaeon SCGC-AAA259M10</name>
    <dbReference type="NCBI Taxonomy" id="1698270"/>
    <lineage>
        <taxon>Archaea</taxon>
        <taxon>Methanobacteriati</taxon>
        <taxon>Methanobacteriota</taxon>
        <taxon>candidate division MSBL1</taxon>
    </lineage>
</organism>
<comment type="caution">
    <text evidence="1">The sequence shown here is derived from an EMBL/GenBank/DDBJ whole genome shotgun (WGS) entry which is preliminary data.</text>
</comment>
<dbReference type="Proteomes" id="UP000070341">
    <property type="component" value="Unassembled WGS sequence"/>
</dbReference>
<sequence length="408" mass="46868">MPTREEHVEHCEELYGHGFEEIHEWMDGTVVSKGRGHREDRHDPGETPDKAYEIFEDKVPGDKKKFIKDAVKDHIELDMRSSGRKSQKKKLSEAERAALAEEVRKTVIGSLDDGECPYWIINQFYSSEKRDIAREILHEEGFCAEELKGTKKGAVKGAIRRIVEEGREPFVLFDLRVRMTKEGVPYYTYDSRLSAFLKEIVPEMGGEIFPARSSHLFLIVPPKAIPNQQSFSRKIKRVFGASEGIESNPYRAHLHNASEAVLGWVKERVEKDLEGFYPPEIPRKDRYPNFSGVAKAILYHKGFSESEIEKVEVYDKIRDRSDRRRWIIESILLTTPEPLPVSGIIDRFEERTDATITREYVEHVIRQGYGEAVGAQGGVKHFLDRGNPVFGKWKSGLGIIERKRGELQ</sequence>
<evidence type="ECO:0000313" key="2">
    <source>
        <dbReference type="Proteomes" id="UP000070341"/>
    </source>
</evidence>
<keyword evidence="2" id="KW-1185">Reference proteome</keyword>
<reference evidence="1 2" key="1">
    <citation type="journal article" date="2016" name="Sci. Rep.">
        <title>Metabolic traits of an uncultured archaeal lineage -MSBL1- from brine pools of the Red Sea.</title>
        <authorList>
            <person name="Mwirichia R."/>
            <person name="Alam I."/>
            <person name="Rashid M."/>
            <person name="Vinu M."/>
            <person name="Ba-Alawi W."/>
            <person name="Anthony Kamau A."/>
            <person name="Kamanda Ngugi D."/>
            <person name="Goker M."/>
            <person name="Klenk H.P."/>
            <person name="Bajic V."/>
            <person name="Stingl U."/>
        </authorList>
    </citation>
    <scope>NUCLEOTIDE SEQUENCE [LARGE SCALE GENOMIC DNA]</scope>
    <source>
        <strain evidence="1">SCGC-AAA259M10</strain>
    </source>
</reference>
<name>A0A133V2M4_9EURY</name>
<accession>A0A133V2M4</accession>
<dbReference type="EMBL" id="LHXU01000006">
    <property type="protein sequence ID" value="KXB00681.1"/>
    <property type="molecule type" value="Genomic_DNA"/>
</dbReference>
<dbReference type="AlphaFoldDB" id="A0A133V2M4"/>
<evidence type="ECO:0000313" key="1">
    <source>
        <dbReference type="EMBL" id="KXB00681.1"/>
    </source>
</evidence>